<dbReference type="RefSeq" id="WP_016629848.1">
    <property type="nucleotide sequence ID" value="NZ_CAACXR010000001.1"/>
</dbReference>
<keyword evidence="1" id="KW-0812">Transmembrane</keyword>
<evidence type="ECO:0000313" key="2">
    <source>
        <dbReference type="EMBL" id="RXU90022.1"/>
    </source>
</evidence>
<accession>A0AB37VWV6</accession>
<dbReference type="AlphaFoldDB" id="A0AB37VWV6"/>
<evidence type="ECO:0000313" key="3">
    <source>
        <dbReference type="Proteomes" id="UP000289562"/>
    </source>
</evidence>
<proteinExistence type="predicted"/>
<reference evidence="2 3" key="1">
    <citation type="submission" date="2017-12" db="EMBL/GenBank/DDBJ databases">
        <title>A pool of 800 enterococci isolated from chicken carcass rinse samples from New Zealand.</title>
        <authorList>
            <person name="Zhang J."/>
            <person name="Rogers L."/>
            <person name="Midwinter A."/>
            <person name="French N."/>
        </authorList>
    </citation>
    <scope>NUCLEOTIDE SEQUENCE [LARGE SCALE GENOMIC DNA]</scope>
    <source>
        <strain evidence="2 3">EN697</strain>
    </source>
</reference>
<keyword evidence="1" id="KW-1133">Transmembrane helix</keyword>
<organism evidence="2 3">
    <name type="scientific">Enterococcus faecium</name>
    <name type="common">Streptococcus faecium</name>
    <dbReference type="NCBI Taxonomy" id="1352"/>
    <lineage>
        <taxon>Bacteria</taxon>
        <taxon>Bacillati</taxon>
        <taxon>Bacillota</taxon>
        <taxon>Bacilli</taxon>
        <taxon>Lactobacillales</taxon>
        <taxon>Enterococcaceae</taxon>
        <taxon>Enterococcus</taxon>
    </lineage>
</organism>
<dbReference type="Proteomes" id="UP000289562">
    <property type="component" value="Unassembled WGS sequence"/>
</dbReference>
<dbReference type="EMBL" id="PJVH01000010">
    <property type="protein sequence ID" value="RXU90022.1"/>
    <property type="molecule type" value="Genomic_DNA"/>
</dbReference>
<feature type="transmembrane region" description="Helical" evidence="1">
    <location>
        <begin position="50"/>
        <end position="68"/>
    </location>
</feature>
<feature type="transmembrane region" description="Helical" evidence="1">
    <location>
        <begin position="12"/>
        <end position="30"/>
    </location>
</feature>
<protein>
    <submittedName>
        <fullName evidence="2">Uncharacterized protein</fullName>
    </submittedName>
</protein>
<name>A0AB37VWV6_ENTFC</name>
<evidence type="ECO:0000256" key="1">
    <source>
        <dbReference type="SAM" id="Phobius"/>
    </source>
</evidence>
<keyword evidence="1" id="KW-0472">Membrane</keyword>
<comment type="caution">
    <text evidence="2">The sequence shown here is derived from an EMBL/GenBank/DDBJ whole genome shotgun (WGS) entry which is preliminary data.</text>
</comment>
<gene>
    <name evidence="2" type="ORF">CYQ77_04495</name>
</gene>
<sequence>MPITCIYFKQQILVSFINEKIILFSCYVSLINDVSLNKKADELNDQNLIIFVHQLLLKIFLLTINSWICKNIT</sequence>